<gene>
    <name evidence="2" type="primary">DNAJA2</name>
    <name evidence="2" type="ORF">SPIL2461_LOCUS16411</name>
</gene>
<evidence type="ECO:0000256" key="1">
    <source>
        <dbReference type="SAM" id="MobiDB-lite"/>
    </source>
</evidence>
<comment type="caution">
    <text evidence="2">The sequence shown here is derived from an EMBL/GenBank/DDBJ whole genome shotgun (WGS) entry which is preliminary data.</text>
</comment>
<reference evidence="2" key="1">
    <citation type="submission" date="2021-02" db="EMBL/GenBank/DDBJ databases">
        <authorList>
            <person name="Dougan E. K."/>
            <person name="Rhodes N."/>
            <person name="Thang M."/>
            <person name="Chan C."/>
        </authorList>
    </citation>
    <scope>NUCLEOTIDE SEQUENCE</scope>
</reference>
<proteinExistence type="predicted"/>
<protein>
    <submittedName>
        <fullName evidence="2">DNAJA2 protein</fullName>
    </submittedName>
</protein>
<keyword evidence="3" id="KW-1185">Reference proteome</keyword>
<accession>A0A812VEI6</accession>
<sequence length="119" mass="12743">MWRIDGCQTLAKIEQAAQEAEHIAKLAGEEEAEAARRIAEVEEELAAAEAAAAAAEESSEEDPEMVAKAERLREQLTEAYEYSANVALKAAEKAEATVSKAAKKRKRSSSSSSEDSSDG</sequence>
<evidence type="ECO:0000313" key="3">
    <source>
        <dbReference type="Proteomes" id="UP000649617"/>
    </source>
</evidence>
<dbReference type="EMBL" id="CAJNIZ010042580">
    <property type="protein sequence ID" value="CAE7626675.1"/>
    <property type="molecule type" value="Genomic_DNA"/>
</dbReference>
<name>A0A812VEI6_SYMPI</name>
<dbReference type="Proteomes" id="UP000649617">
    <property type="component" value="Unassembled WGS sequence"/>
</dbReference>
<feature type="region of interest" description="Disordered" evidence="1">
    <location>
        <begin position="97"/>
        <end position="119"/>
    </location>
</feature>
<evidence type="ECO:0000313" key="2">
    <source>
        <dbReference type="EMBL" id="CAE7626675.1"/>
    </source>
</evidence>
<dbReference type="AlphaFoldDB" id="A0A812VEI6"/>
<organism evidence="2 3">
    <name type="scientific">Symbiodinium pilosum</name>
    <name type="common">Dinoflagellate</name>
    <dbReference type="NCBI Taxonomy" id="2952"/>
    <lineage>
        <taxon>Eukaryota</taxon>
        <taxon>Sar</taxon>
        <taxon>Alveolata</taxon>
        <taxon>Dinophyceae</taxon>
        <taxon>Suessiales</taxon>
        <taxon>Symbiodiniaceae</taxon>
        <taxon>Symbiodinium</taxon>
    </lineage>
</organism>
<feature type="region of interest" description="Disordered" evidence="1">
    <location>
        <begin position="48"/>
        <end position="70"/>
    </location>
</feature>
<feature type="compositionally biased region" description="Low complexity" evidence="1">
    <location>
        <begin position="109"/>
        <end position="119"/>
    </location>
</feature>